<evidence type="ECO:0000313" key="2">
    <source>
        <dbReference type="EMBL" id="ROV88892.1"/>
    </source>
</evidence>
<name>A0A423VDB0_CYTCH</name>
<feature type="region of interest" description="Disordered" evidence="1">
    <location>
        <begin position="245"/>
        <end position="270"/>
    </location>
</feature>
<sequence>MAGKKSRREHEDEVRSWGFNHVFTWTDGPHAHYSPHSHAGLTTHLILSGQLTVTYPEDENPTKETFGVVRTLESDYCNMSNLKKTYFLCPNWDYHPDGPVQLGNIIMSPENPAQALNDFERHPPTQSSIFPATTKSGVTWTKEKSHSVKYGLWTEFLSFISGLGVDASVDHNVALKQTFSFDSISTTEFSPTPEYLIQSMSAPAVVDYIKKSRFNKHVYMITALKIVRGAKAEIKHERSIEGQLGATLDGTSSGVPLSGGPGIGGKRNDRDITSFEGSSDFVFAYRLRKWKA</sequence>
<gene>
    <name evidence="2" type="ORF">VSDG_08920</name>
</gene>
<evidence type="ECO:0000313" key="3">
    <source>
        <dbReference type="Proteomes" id="UP000284375"/>
    </source>
</evidence>
<dbReference type="Proteomes" id="UP000284375">
    <property type="component" value="Unassembled WGS sequence"/>
</dbReference>
<accession>A0A423VDB0</accession>
<dbReference type="AlphaFoldDB" id="A0A423VDB0"/>
<evidence type="ECO:0000256" key="1">
    <source>
        <dbReference type="SAM" id="MobiDB-lite"/>
    </source>
</evidence>
<keyword evidence="3" id="KW-1185">Reference proteome</keyword>
<reference evidence="2 3" key="1">
    <citation type="submission" date="2015-09" db="EMBL/GenBank/DDBJ databases">
        <title>Host preference determinants of Valsa canker pathogens revealed by comparative genomics.</title>
        <authorList>
            <person name="Yin Z."/>
            <person name="Huang L."/>
        </authorList>
    </citation>
    <scope>NUCLEOTIDE SEQUENCE [LARGE SCALE GENOMIC DNA]</scope>
    <source>
        <strain evidence="2 3">YSFL</strain>
    </source>
</reference>
<dbReference type="EMBL" id="LJZO01000062">
    <property type="protein sequence ID" value="ROV88892.1"/>
    <property type="molecule type" value="Genomic_DNA"/>
</dbReference>
<dbReference type="PANTHER" id="PTHR40434:SF1">
    <property type="entry name" value="CUPIN TYPE-1 DOMAIN-CONTAINING PROTEIN"/>
    <property type="match status" value="1"/>
</dbReference>
<comment type="caution">
    <text evidence="2">The sequence shown here is derived from an EMBL/GenBank/DDBJ whole genome shotgun (WGS) entry which is preliminary data.</text>
</comment>
<proteinExistence type="predicted"/>
<organism evidence="2 3">
    <name type="scientific">Cytospora chrysosperma</name>
    <name type="common">Cytospora canker fungus</name>
    <name type="synonym">Sphaeria chrysosperma</name>
    <dbReference type="NCBI Taxonomy" id="252740"/>
    <lineage>
        <taxon>Eukaryota</taxon>
        <taxon>Fungi</taxon>
        <taxon>Dikarya</taxon>
        <taxon>Ascomycota</taxon>
        <taxon>Pezizomycotina</taxon>
        <taxon>Sordariomycetes</taxon>
        <taxon>Sordariomycetidae</taxon>
        <taxon>Diaporthales</taxon>
        <taxon>Cytosporaceae</taxon>
        <taxon>Cytospora</taxon>
    </lineage>
</organism>
<protein>
    <submittedName>
        <fullName evidence="2">Uncharacterized protein</fullName>
    </submittedName>
</protein>
<dbReference type="PANTHER" id="PTHR40434">
    <property type="entry name" value="CUPIN_2 DOMAIN-CONTAINING PROTEIN"/>
    <property type="match status" value="1"/>
</dbReference>
<dbReference type="OrthoDB" id="5270965at2759"/>